<evidence type="ECO:0000256" key="4">
    <source>
        <dbReference type="ARBA" id="ARBA00022475"/>
    </source>
</evidence>
<dbReference type="PANTHER" id="PTHR32024:SF2">
    <property type="entry name" value="TRK SYSTEM POTASSIUM UPTAKE PROTEIN TRKG-RELATED"/>
    <property type="match status" value="1"/>
</dbReference>
<feature type="transmembrane region" description="Helical" evidence="12">
    <location>
        <begin position="9"/>
        <end position="30"/>
    </location>
</feature>
<accession>A0A3B1C6A8</accession>
<reference evidence="13" key="1">
    <citation type="submission" date="2018-06" db="EMBL/GenBank/DDBJ databases">
        <authorList>
            <person name="Zhirakovskaya E."/>
        </authorList>
    </citation>
    <scope>NUCLEOTIDE SEQUENCE</scope>
</reference>
<dbReference type="GO" id="GO:0015379">
    <property type="term" value="F:potassium:chloride symporter activity"/>
    <property type="evidence" value="ECO:0007669"/>
    <property type="project" value="InterPro"/>
</dbReference>
<feature type="transmembrane region" description="Helical" evidence="12">
    <location>
        <begin position="75"/>
        <end position="97"/>
    </location>
</feature>
<keyword evidence="6" id="KW-0633">Potassium transport</keyword>
<evidence type="ECO:0000256" key="5">
    <source>
        <dbReference type="ARBA" id="ARBA00022519"/>
    </source>
</evidence>
<name>A0A3B1C6A8_9ZZZZ</name>
<feature type="transmembrane region" description="Helical" evidence="12">
    <location>
        <begin position="339"/>
        <end position="361"/>
    </location>
</feature>
<gene>
    <name evidence="13" type="ORF">MNBD_NITROSPINAE02-1227</name>
</gene>
<dbReference type="PIRSF" id="PIRSF006247">
    <property type="entry name" value="TrkH"/>
    <property type="match status" value="1"/>
</dbReference>
<keyword evidence="10" id="KW-0406">Ion transport</keyword>
<dbReference type="Pfam" id="PF02386">
    <property type="entry name" value="TrkH"/>
    <property type="match status" value="1"/>
</dbReference>
<keyword evidence="8" id="KW-0630">Potassium</keyword>
<evidence type="ECO:0000256" key="2">
    <source>
        <dbReference type="ARBA" id="ARBA00009137"/>
    </source>
</evidence>
<feature type="transmembrane region" description="Helical" evidence="12">
    <location>
        <begin position="139"/>
        <end position="159"/>
    </location>
</feature>
<comment type="subcellular location">
    <subcellularLocation>
        <location evidence="1">Cell inner membrane</location>
        <topology evidence="1">Multi-pass membrane protein</topology>
    </subcellularLocation>
</comment>
<keyword evidence="9 12" id="KW-1133">Transmembrane helix</keyword>
<dbReference type="AlphaFoldDB" id="A0A3B1C6A8"/>
<feature type="transmembrane region" description="Helical" evidence="12">
    <location>
        <begin position="282"/>
        <end position="300"/>
    </location>
</feature>
<dbReference type="EMBL" id="UOGE01000052">
    <property type="protein sequence ID" value="VAX20163.1"/>
    <property type="molecule type" value="Genomic_DNA"/>
</dbReference>
<dbReference type="InterPro" id="IPR004772">
    <property type="entry name" value="TrkH"/>
</dbReference>
<evidence type="ECO:0000256" key="1">
    <source>
        <dbReference type="ARBA" id="ARBA00004429"/>
    </source>
</evidence>
<dbReference type="InterPro" id="IPR003445">
    <property type="entry name" value="Cat_transpt"/>
</dbReference>
<keyword evidence="11 12" id="KW-0472">Membrane</keyword>
<keyword evidence="4" id="KW-1003">Cell membrane</keyword>
<feature type="transmembrane region" description="Helical" evidence="12">
    <location>
        <begin position="405"/>
        <end position="425"/>
    </location>
</feature>
<keyword evidence="7 12" id="KW-0812">Transmembrane</keyword>
<organism evidence="13">
    <name type="scientific">hydrothermal vent metagenome</name>
    <dbReference type="NCBI Taxonomy" id="652676"/>
    <lineage>
        <taxon>unclassified sequences</taxon>
        <taxon>metagenomes</taxon>
        <taxon>ecological metagenomes</taxon>
    </lineage>
</organism>
<evidence type="ECO:0000256" key="8">
    <source>
        <dbReference type="ARBA" id="ARBA00022958"/>
    </source>
</evidence>
<evidence type="ECO:0000256" key="7">
    <source>
        <dbReference type="ARBA" id="ARBA00022692"/>
    </source>
</evidence>
<evidence type="ECO:0000256" key="10">
    <source>
        <dbReference type="ARBA" id="ARBA00023065"/>
    </source>
</evidence>
<feature type="transmembrane region" description="Helical" evidence="12">
    <location>
        <begin position="465"/>
        <end position="489"/>
    </location>
</feature>
<comment type="similarity">
    <text evidence="2">Belongs to the TrkH potassium transport family.</text>
</comment>
<keyword evidence="5" id="KW-0997">Cell inner membrane</keyword>
<evidence type="ECO:0000256" key="6">
    <source>
        <dbReference type="ARBA" id="ARBA00022538"/>
    </source>
</evidence>
<evidence type="ECO:0000256" key="11">
    <source>
        <dbReference type="ARBA" id="ARBA00023136"/>
    </source>
</evidence>
<dbReference type="GO" id="GO:0005886">
    <property type="term" value="C:plasma membrane"/>
    <property type="evidence" value="ECO:0007669"/>
    <property type="project" value="UniProtKB-SubCell"/>
</dbReference>
<feature type="transmembrane region" description="Helical" evidence="12">
    <location>
        <begin position="190"/>
        <end position="209"/>
    </location>
</feature>
<evidence type="ECO:0000256" key="9">
    <source>
        <dbReference type="ARBA" id="ARBA00022989"/>
    </source>
</evidence>
<evidence type="ECO:0000256" key="12">
    <source>
        <dbReference type="SAM" id="Phobius"/>
    </source>
</evidence>
<evidence type="ECO:0000256" key="3">
    <source>
        <dbReference type="ARBA" id="ARBA00022448"/>
    </source>
</evidence>
<feature type="transmembrane region" description="Helical" evidence="12">
    <location>
        <begin position="243"/>
        <end position="261"/>
    </location>
</feature>
<dbReference type="PANTHER" id="PTHR32024">
    <property type="entry name" value="TRK SYSTEM POTASSIUM UPTAKE PROTEIN TRKG-RELATED"/>
    <property type="match status" value="1"/>
</dbReference>
<evidence type="ECO:0000313" key="13">
    <source>
        <dbReference type="EMBL" id="VAX20163.1"/>
    </source>
</evidence>
<protein>
    <submittedName>
        <fullName evidence="13">Trk potassium uptake system protein TrkH</fullName>
    </submittedName>
</protein>
<keyword evidence="3" id="KW-0813">Transport</keyword>
<feature type="transmembrane region" description="Helical" evidence="12">
    <location>
        <begin position="42"/>
        <end position="63"/>
    </location>
</feature>
<proteinExistence type="inferred from homology"/>
<sequence>MKHHYIRFIGWLLAVIGLFMFAPLAVAYIYRDYSSPNTANEIYAFMASILLTLGAGFIMLLVTKGYSARMISVRDGFLMAAVGWIVVAFFSMMPFIFSGAIPNIVDAFFESMSGITTTGGSVLSDLDAMPRGVMFWRCMTQWIGGMGIIGLFVAILPAMGEGSHNLFRAEIPGGANFEKLTPRIRATARALWSMYVALTALEIFLLYAAGMPLFESFCHAFTNVSTGGFSTYSGSLGDVDSLAIRWIVIVFMVIGGISFTLHYRLLRGEGLGAYWKNEEFRLFVGLILVVAALITTDLFMTGNVEANLKETITSAVFQVTSIMTTTGFSSADYSTWSSFAQGALICLMFVGGCSGSTAGSIKVIRHLIASKAISSELKMMSNPREVVVARLQDHPLTDESLRNTLVFIALFISLFVFGGLFLALMGEDLLTAFSASIACLGNIGPGIGEVGPVLNYGGLHPLSKIVLTVEMLMGRLELFGFIIFFMALVGKRAK</sequence>